<dbReference type="InterPro" id="IPR016120">
    <property type="entry name" value="Sig_transdc_His_kin_SpoOB"/>
</dbReference>
<evidence type="ECO:0000256" key="1">
    <source>
        <dbReference type="ARBA" id="ARBA00022553"/>
    </source>
</evidence>
<evidence type="ECO:0000313" key="6">
    <source>
        <dbReference type="Proteomes" id="UP000317316"/>
    </source>
</evidence>
<evidence type="ECO:0000313" key="5">
    <source>
        <dbReference type="EMBL" id="TQR13794.1"/>
    </source>
</evidence>
<dbReference type="RefSeq" id="WP_142538626.1">
    <property type="nucleotide sequence ID" value="NZ_BMIE01000005.1"/>
</dbReference>
<dbReference type="EMBL" id="VDGH01000005">
    <property type="protein sequence ID" value="TQR13794.1"/>
    <property type="molecule type" value="Genomic_DNA"/>
</dbReference>
<feature type="domain" description="SpoOB alpha-helical" evidence="4">
    <location>
        <begin position="7"/>
        <end position="57"/>
    </location>
</feature>
<organism evidence="5 6">
    <name type="scientific">Psychrobacillus lasiicapitis</name>
    <dbReference type="NCBI Taxonomy" id="1636719"/>
    <lineage>
        <taxon>Bacteria</taxon>
        <taxon>Bacillati</taxon>
        <taxon>Bacillota</taxon>
        <taxon>Bacilli</taxon>
        <taxon>Bacillales</taxon>
        <taxon>Bacillaceae</taxon>
        <taxon>Psychrobacillus</taxon>
    </lineage>
</organism>
<sequence length="177" mass="20848">MNDKEITINNVLRHSMHDFLNSLHLIQMNLDMGRVEEAKKLISNYSSKCNQFFDINNIGLSQTNEWLQTFSMRYNKMTLVVQTSLLSSGANKYDAALREYLECFLQSIYPNLRGYQEQLLKVHIKMDEQLEIQIEVQGDWSSQPWMEESFTTLFQIEKQVNTENELKLKLIASERLE</sequence>
<protein>
    <recommendedName>
        <fullName evidence="4">SpoOB alpha-helical domain-containing protein</fullName>
    </recommendedName>
</protein>
<proteinExistence type="predicted"/>
<reference evidence="5 6" key="1">
    <citation type="submission" date="2019-05" db="EMBL/GenBank/DDBJ databases">
        <title>Psychrobacillus vulpis sp. nov., a new species isolated from feces of a red fox that inhabits in The Tablas de Daimiel Natural Park, Albacete, Spain.</title>
        <authorList>
            <person name="Rodriguez M."/>
            <person name="Reina J.C."/>
            <person name="Bejar V."/>
            <person name="Llamas I."/>
        </authorList>
    </citation>
    <scope>NUCLEOTIDE SEQUENCE [LARGE SCALE GENOMIC DNA]</scope>
    <source>
        <strain evidence="5 6">NEAU-3TGS17</strain>
    </source>
</reference>
<dbReference type="Proteomes" id="UP000317316">
    <property type="component" value="Unassembled WGS sequence"/>
</dbReference>
<keyword evidence="2" id="KW-0808">Transferase</keyword>
<gene>
    <name evidence="5" type="ORF">FG382_09270</name>
</gene>
<keyword evidence="3" id="KW-0418">Kinase</keyword>
<comment type="caution">
    <text evidence="5">The sequence shown here is derived from an EMBL/GenBank/DDBJ whole genome shotgun (WGS) entry which is preliminary data.</text>
</comment>
<dbReference type="Pfam" id="PF14689">
    <property type="entry name" value="SPOB_a"/>
    <property type="match status" value="1"/>
</dbReference>
<evidence type="ECO:0000256" key="2">
    <source>
        <dbReference type="ARBA" id="ARBA00022679"/>
    </source>
</evidence>
<name>A0A544T8L3_9BACI</name>
<dbReference type="InterPro" id="IPR039506">
    <property type="entry name" value="SPOB_a"/>
</dbReference>
<dbReference type="SUPFAM" id="SSF55890">
    <property type="entry name" value="Sporulation response regulatory protein Spo0B"/>
    <property type="match status" value="1"/>
</dbReference>
<dbReference type="OrthoDB" id="2375606at2"/>
<dbReference type="AlphaFoldDB" id="A0A544T8L3"/>
<keyword evidence="1" id="KW-0597">Phosphoprotein</keyword>
<evidence type="ECO:0000256" key="3">
    <source>
        <dbReference type="ARBA" id="ARBA00022777"/>
    </source>
</evidence>
<accession>A0A544T8L3</accession>
<dbReference type="Gene3D" id="1.10.287.130">
    <property type="match status" value="1"/>
</dbReference>
<evidence type="ECO:0000259" key="4">
    <source>
        <dbReference type="Pfam" id="PF14689"/>
    </source>
</evidence>
<keyword evidence="6" id="KW-1185">Reference proteome</keyword>
<dbReference type="GO" id="GO:0000155">
    <property type="term" value="F:phosphorelay sensor kinase activity"/>
    <property type="evidence" value="ECO:0007669"/>
    <property type="project" value="InterPro"/>
</dbReference>